<dbReference type="PANTHER" id="PTHR33993">
    <property type="entry name" value="GLYOXALASE-RELATED"/>
    <property type="match status" value="1"/>
</dbReference>
<dbReference type="InterPro" id="IPR052164">
    <property type="entry name" value="Anthracycline_SecMetBiosynth"/>
</dbReference>
<dbReference type="STRING" id="1515746.HR45_04305"/>
<feature type="domain" description="VOC" evidence="1">
    <location>
        <begin position="10"/>
        <end position="123"/>
    </location>
</feature>
<dbReference type="eggNOG" id="COG3324">
    <property type="taxonomic scope" value="Bacteria"/>
</dbReference>
<dbReference type="Proteomes" id="UP000029264">
    <property type="component" value="Unassembled WGS sequence"/>
</dbReference>
<gene>
    <name evidence="2" type="ORF">HR45_04305</name>
</gene>
<dbReference type="OrthoDB" id="9793039at2"/>
<protein>
    <submittedName>
        <fullName evidence="2">Glyoxalase</fullName>
    </submittedName>
</protein>
<dbReference type="RefSeq" id="WP_037439996.1">
    <property type="nucleotide sequence ID" value="NZ_JPEO01000002.1"/>
</dbReference>
<reference evidence="2 3" key="1">
    <citation type="submission" date="2014-06" db="EMBL/GenBank/DDBJ databases">
        <title>Shewanella sp. YQH10.</title>
        <authorList>
            <person name="Liu Y."/>
            <person name="Zeng R."/>
        </authorList>
    </citation>
    <scope>NUCLEOTIDE SEQUENCE [LARGE SCALE GENOMIC DNA]</scope>
    <source>
        <strain evidence="2 3">YQH10</strain>
    </source>
</reference>
<dbReference type="InterPro" id="IPR037523">
    <property type="entry name" value="VOC_core"/>
</dbReference>
<accession>A0A094LTX7</accession>
<dbReference type="SUPFAM" id="SSF54593">
    <property type="entry name" value="Glyoxalase/Bleomycin resistance protein/Dihydroxybiphenyl dioxygenase"/>
    <property type="match status" value="1"/>
</dbReference>
<dbReference type="PROSITE" id="PS51819">
    <property type="entry name" value="VOC"/>
    <property type="match status" value="1"/>
</dbReference>
<dbReference type="AlphaFoldDB" id="A0A094LTX7"/>
<organism evidence="2 3">
    <name type="scientific">Shewanella mangrovi</name>
    <dbReference type="NCBI Taxonomy" id="1515746"/>
    <lineage>
        <taxon>Bacteria</taxon>
        <taxon>Pseudomonadati</taxon>
        <taxon>Pseudomonadota</taxon>
        <taxon>Gammaproteobacteria</taxon>
        <taxon>Alteromonadales</taxon>
        <taxon>Shewanellaceae</taxon>
        <taxon>Shewanella</taxon>
    </lineage>
</organism>
<dbReference type="CDD" id="cd07247">
    <property type="entry name" value="SgaA_N_like"/>
    <property type="match status" value="1"/>
</dbReference>
<dbReference type="InterPro" id="IPR029068">
    <property type="entry name" value="Glyas_Bleomycin-R_OHBP_Dase"/>
</dbReference>
<keyword evidence="3" id="KW-1185">Reference proteome</keyword>
<evidence type="ECO:0000259" key="1">
    <source>
        <dbReference type="PROSITE" id="PS51819"/>
    </source>
</evidence>
<proteinExistence type="predicted"/>
<dbReference type="PANTHER" id="PTHR33993:SF14">
    <property type="entry name" value="GB|AAF24581.1"/>
    <property type="match status" value="1"/>
</dbReference>
<dbReference type="Gene3D" id="3.10.180.10">
    <property type="entry name" value="2,3-Dihydroxybiphenyl 1,2-Dioxygenase, domain 1"/>
    <property type="match status" value="1"/>
</dbReference>
<sequence>MTSPFNTHGSLSWHELTSTNPEEAIKFYSKVFGWSFSTLDLPHGRYYLIENHGANIGGITESLTPEMPSTWTGYITVEDVDEVAINARALGGELIYGPEDIPRIGRFCWIKDPTGAIIAAISYSPISKTEEG</sequence>
<comment type="caution">
    <text evidence="2">The sequence shown here is derived from an EMBL/GenBank/DDBJ whole genome shotgun (WGS) entry which is preliminary data.</text>
</comment>
<dbReference type="EMBL" id="JPEO01000002">
    <property type="protein sequence ID" value="KFZ38653.1"/>
    <property type="molecule type" value="Genomic_DNA"/>
</dbReference>
<name>A0A094LTX7_9GAMM</name>
<evidence type="ECO:0000313" key="3">
    <source>
        <dbReference type="Proteomes" id="UP000029264"/>
    </source>
</evidence>
<dbReference type="Pfam" id="PF00903">
    <property type="entry name" value="Glyoxalase"/>
    <property type="match status" value="1"/>
</dbReference>
<evidence type="ECO:0000313" key="2">
    <source>
        <dbReference type="EMBL" id="KFZ38653.1"/>
    </source>
</evidence>
<dbReference type="InterPro" id="IPR004360">
    <property type="entry name" value="Glyas_Fos-R_dOase_dom"/>
</dbReference>